<protein>
    <recommendedName>
        <fullName evidence="1">Reverse transcriptase domain-containing protein</fullName>
    </recommendedName>
</protein>
<feature type="domain" description="Reverse transcriptase" evidence="1">
    <location>
        <begin position="142"/>
        <end position="263"/>
    </location>
</feature>
<dbReference type="CDD" id="cd01644">
    <property type="entry name" value="RT_pepA17"/>
    <property type="match status" value="1"/>
</dbReference>
<dbReference type="InterPro" id="IPR008042">
    <property type="entry name" value="Retrotrans_Pao"/>
</dbReference>
<dbReference type="Pfam" id="PF05380">
    <property type="entry name" value="Peptidase_A17"/>
    <property type="match status" value="1"/>
</dbReference>
<accession>A0AAN8PAR0</accession>
<name>A0AAN8PAR0_PATCE</name>
<evidence type="ECO:0000313" key="2">
    <source>
        <dbReference type="EMBL" id="KAK6171944.1"/>
    </source>
</evidence>
<evidence type="ECO:0000313" key="3">
    <source>
        <dbReference type="Proteomes" id="UP001347796"/>
    </source>
</evidence>
<organism evidence="2 3">
    <name type="scientific">Patella caerulea</name>
    <name type="common">Rayed Mediterranean limpet</name>
    <dbReference type="NCBI Taxonomy" id="87958"/>
    <lineage>
        <taxon>Eukaryota</taxon>
        <taxon>Metazoa</taxon>
        <taxon>Spiralia</taxon>
        <taxon>Lophotrochozoa</taxon>
        <taxon>Mollusca</taxon>
        <taxon>Gastropoda</taxon>
        <taxon>Patellogastropoda</taxon>
        <taxon>Patelloidea</taxon>
        <taxon>Patellidae</taxon>
        <taxon>Patella</taxon>
    </lineage>
</organism>
<dbReference type="SUPFAM" id="SSF56672">
    <property type="entry name" value="DNA/RNA polymerases"/>
    <property type="match status" value="1"/>
</dbReference>
<dbReference type="InterPro" id="IPR000477">
    <property type="entry name" value="RT_dom"/>
</dbReference>
<evidence type="ECO:0000259" key="1">
    <source>
        <dbReference type="Pfam" id="PF00078"/>
    </source>
</evidence>
<dbReference type="InterPro" id="IPR043502">
    <property type="entry name" value="DNA/RNA_pol_sf"/>
</dbReference>
<dbReference type="EMBL" id="JAZGQO010000013">
    <property type="protein sequence ID" value="KAK6171944.1"/>
    <property type="molecule type" value="Genomic_DNA"/>
</dbReference>
<dbReference type="AlphaFoldDB" id="A0AAN8PAR0"/>
<proteinExistence type="predicted"/>
<gene>
    <name evidence="2" type="ORF">SNE40_018364</name>
</gene>
<dbReference type="Pfam" id="PF00078">
    <property type="entry name" value="RVT_1"/>
    <property type="match status" value="1"/>
</dbReference>
<comment type="caution">
    <text evidence="2">The sequence shown here is derived from an EMBL/GenBank/DDBJ whole genome shotgun (WGS) entry which is preliminary data.</text>
</comment>
<dbReference type="PANTHER" id="PTHR47331">
    <property type="entry name" value="PHD-TYPE DOMAIN-CONTAINING PROTEIN"/>
    <property type="match status" value="1"/>
</dbReference>
<reference evidence="2 3" key="1">
    <citation type="submission" date="2024-01" db="EMBL/GenBank/DDBJ databases">
        <title>The genome of the rayed Mediterranean limpet Patella caerulea (Linnaeus, 1758).</title>
        <authorList>
            <person name="Anh-Thu Weber A."/>
            <person name="Halstead-Nussloch G."/>
        </authorList>
    </citation>
    <scope>NUCLEOTIDE SEQUENCE [LARGE SCALE GENOMIC DNA]</scope>
    <source>
        <strain evidence="2">AATW-2023a</strain>
        <tissue evidence="2">Whole specimen</tissue>
    </source>
</reference>
<dbReference type="Proteomes" id="UP001347796">
    <property type="component" value="Unassembled WGS sequence"/>
</dbReference>
<sequence>MKTEDRIALKKVENSVKNNENIYQVAIPWREDISCHDLPYNYKMALRRLLSTEKRLLRDPNVANLYSDVIRHYLDSGYIRQVSREEDNTDAWFLPHFAVVRPIKATTKVRIVFNAAAKQDGISLNDTIYQGPKLQNELFDVLLRFRRHPVALVCDIAEMYLRIETAPGDRTYHRFLWRFMDQNKEPSQYEFNRIVFGVNSSPFLAQYVTHKNAEKLADAYPMAAETILKSTYMDDSMDSVPDSNNGIRLYRELSKVWEAAGMHARKWLSNSKEVLQEIPMEDRSESVDLDEGYLPSIKTLGILWIRDEDTFSFKSCPPPDDFEITKRNFLSKIATLFDPTGFLAPFVIRAKIMLQETWTAGLDWDDQLPEHLSIKAKKWFLELKDIYGGLSLSFRI</sequence>
<keyword evidence="3" id="KW-1185">Reference proteome</keyword>